<sequence>MGCQDCSEDIWPHLEVHGVHMQLVAVQFTQLGKYVLDVIQVLDGVSEGGEHLLAMSPEFGIALNSAGTGEVPEFIEEPPGPGQEQARCAQTHTHSPLAPQEPLSWFSPPPPAAIALELSMGKFWNCLRRQVMVERGSLLLNFSSHKAP</sequence>
<evidence type="ECO:0000313" key="2">
    <source>
        <dbReference type="Ensembl" id="ENSSMRP00000002195.1"/>
    </source>
</evidence>
<accession>A0A8D0B204</accession>
<dbReference type="AlphaFoldDB" id="A0A8D0B204"/>
<organism evidence="2 3">
    <name type="scientific">Salvator merianae</name>
    <name type="common">Argentine black and white tegu</name>
    <name type="synonym">Tupinambis merianae</name>
    <dbReference type="NCBI Taxonomy" id="96440"/>
    <lineage>
        <taxon>Eukaryota</taxon>
        <taxon>Metazoa</taxon>
        <taxon>Chordata</taxon>
        <taxon>Craniata</taxon>
        <taxon>Vertebrata</taxon>
        <taxon>Euteleostomi</taxon>
        <taxon>Lepidosauria</taxon>
        <taxon>Squamata</taxon>
        <taxon>Bifurcata</taxon>
        <taxon>Unidentata</taxon>
        <taxon>Episquamata</taxon>
        <taxon>Laterata</taxon>
        <taxon>Teiioidea</taxon>
        <taxon>Teiidae</taxon>
        <taxon>Salvator</taxon>
    </lineage>
</organism>
<dbReference type="GeneTree" id="ENSGT00960000189084"/>
<reference evidence="2" key="2">
    <citation type="submission" date="2025-09" db="UniProtKB">
        <authorList>
            <consortium name="Ensembl"/>
        </authorList>
    </citation>
    <scope>IDENTIFICATION</scope>
</reference>
<evidence type="ECO:0000313" key="3">
    <source>
        <dbReference type="Proteomes" id="UP000694421"/>
    </source>
</evidence>
<feature type="region of interest" description="Disordered" evidence="1">
    <location>
        <begin position="75"/>
        <end position="103"/>
    </location>
</feature>
<reference evidence="2" key="1">
    <citation type="submission" date="2025-08" db="UniProtKB">
        <authorList>
            <consortium name="Ensembl"/>
        </authorList>
    </citation>
    <scope>IDENTIFICATION</scope>
</reference>
<evidence type="ECO:0000256" key="1">
    <source>
        <dbReference type="SAM" id="MobiDB-lite"/>
    </source>
</evidence>
<protein>
    <submittedName>
        <fullName evidence="2">Uncharacterized protein</fullName>
    </submittedName>
</protein>
<proteinExistence type="predicted"/>
<dbReference type="Ensembl" id="ENSSMRT00000002613.1">
    <property type="protein sequence ID" value="ENSSMRP00000002195.1"/>
    <property type="gene ID" value="ENSSMRG00000001889.1"/>
</dbReference>
<keyword evidence="3" id="KW-1185">Reference proteome</keyword>
<dbReference type="Proteomes" id="UP000694421">
    <property type="component" value="Unplaced"/>
</dbReference>
<name>A0A8D0B204_SALMN</name>